<dbReference type="EMBL" id="FMBC01000057">
    <property type="protein sequence ID" value="SCC64520.1"/>
    <property type="molecule type" value="Genomic_DNA"/>
</dbReference>
<evidence type="ECO:0000313" key="5">
    <source>
        <dbReference type="Proteomes" id="UP000198515"/>
    </source>
</evidence>
<organism evidence="1 5">
    <name type="scientific">Kosakonia oryziphila</name>
    <dbReference type="NCBI Taxonomy" id="1005667"/>
    <lineage>
        <taxon>Bacteria</taxon>
        <taxon>Pseudomonadati</taxon>
        <taxon>Pseudomonadota</taxon>
        <taxon>Gammaproteobacteria</taxon>
        <taxon>Enterobacterales</taxon>
        <taxon>Enterobacteriaceae</taxon>
        <taxon>Kosakonia</taxon>
    </lineage>
</organism>
<dbReference type="AlphaFoldDB" id="A0A1C4G8K0"/>
<proteinExistence type="predicted"/>
<dbReference type="Proteomes" id="UP000198515">
    <property type="component" value="Unassembled WGS sequence"/>
</dbReference>
<reference evidence="5" key="1">
    <citation type="submission" date="2016-08" db="EMBL/GenBank/DDBJ databases">
        <authorList>
            <person name="Varghese N."/>
            <person name="Submissions Spin"/>
        </authorList>
    </citation>
    <scope>NUCLEOTIDE SEQUENCE [LARGE SCALE GENOMIC DNA]</scope>
    <source>
        <strain evidence="5">REICA_142</strain>
    </source>
</reference>
<dbReference type="EMBL" id="FMBC01000076">
    <property type="protein sequence ID" value="SCC68601.1"/>
    <property type="molecule type" value="Genomic_DNA"/>
</dbReference>
<accession>A0A1C4G8K0</accession>
<dbReference type="EMBL" id="FMBC01000059">
    <property type="protein sequence ID" value="SCC65214.1"/>
    <property type="molecule type" value="Genomic_DNA"/>
</dbReference>
<reference evidence="1" key="2">
    <citation type="submission" date="2016-08" db="EMBL/GenBank/DDBJ databases">
        <authorList>
            <person name="Seilhamer J.J."/>
        </authorList>
    </citation>
    <scope>NUCLEOTIDE SEQUENCE [LARGE SCALE GENOMIC DNA]</scope>
    <source>
        <strain evidence="1">REICA_142</strain>
    </source>
</reference>
<keyword evidence="5" id="KW-1185">Reference proteome</keyword>
<evidence type="ECO:0008006" key="6">
    <source>
        <dbReference type="Google" id="ProtNLM"/>
    </source>
</evidence>
<evidence type="ECO:0000313" key="1">
    <source>
        <dbReference type="EMBL" id="SCC64520.1"/>
    </source>
</evidence>
<evidence type="ECO:0000313" key="3">
    <source>
        <dbReference type="EMBL" id="SCC65256.1"/>
    </source>
</evidence>
<evidence type="ECO:0000313" key="2">
    <source>
        <dbReference type="EMBL" id="SCC65214.1"/>
    </source>
</evidence>
<dbReference type="PANTHER" id="PTHR35404:SF8">
    <property type="entry name" value="TRANSPOSASE OF TN10"/>
    <property type="match status" value="1"/>
</dbReference>
<name>A0A1C4G8K0_9ENTR</name>
<gene>
    <name evidence="1" type="ORF">GA0061070_10571</name>
    <name evidence="2" type="ORF">GA0061070_105927</name>
    <name evidence="3" type="ORF">GA0061070_10601</name>
    <name evidence="4" type="ORF">GA0061070_107619</name>
</gene>
<feature type="non-terminal residue" evidence="1">
    <location>
        <position position="82"/>
    </location>
</feature>
<protein>
    <recommendedName>
        <fullName evidence="6">Transposase</fullName>
    </recommendedName>
</protein>
<dbReference type="PANTHER" id="PTHR35404">
    <property type="entry name" value="TRANSPOSASE OF TN10"/>
    <property type="match status" value="1"/>
</dbReference>
<sequence>MPARSLCRKFLKNILKPLHLYRQKALIDATSAVINGASLTLTSIGRHLTGTASVKNKIKRVDRLLGNPHLQNEVSTIFHRVT</sequence>
<evidence type="ECO:0000313" key="4">
    <source>
        <dbReference type="EMBL" id="SCC68601.1"/>
    </source>
</evidence>
<dbReference type="EMBL" id="FMBC01000060">
    <property type="protein sequence ID" value="SCC65256.1"/>
    <property type="molecule type" value="Genomic_DNA"/>
</dbReference>